<dbReference type="InterPro" id="IPR008030">
    <property type="entry name" value="NmrA-like"/>
</dbReference>
<accession>A0A8H5I015</accession>
<dbReference type="SUPFAM" id="SSF51735">
    <property type="entry name" value="NAD(P)-binding Rossmann-fold domains"/>
    <property type="match status" value="1"/>
</dbReference>
<evidence type="ECO:0000256" key="1">
    <source>
        <dbReference type="ARBA" id="ARBA00006328"/>
    </source>
</evidence>
<evidence type="ECO:0000313" key="5">
    <source>
        <dbReference type="Proteomes" id="UP000518752"/>
    </source>
</evidence>
<dbReference type="PANTHER" id="PTHR42748:SF14">
    <property type="entry name" value="SNOAL-LIKE DOMAIN-CONTAINING PROTEIN"/>
    <property type="match status" value="1"/>
</dbReference>
<keyword evidence="2" id="KW-0521">NADP</keyword>
<dbReference type="Gene3D" id="3.90.25.10">
    <property type="entry name" value="UDP-galactose 4-epimerase, domain 1"/>
    <property type="match status" value="1"/>
</dbReference>
<gene>
    <name evidence="4" type="ORF">D9757_000814</name>
</gene>
<dbReference type="GO" id="GO:0005634">
    <property type="term" value="C:nucleus"/>
    <property type="evidence" value="ECO:0007669"/>
    <property type="project" value="TreeGrafter"/>
</dbReference>
<feature type="domain" description="NmrA-like" evidence="3">
    <location>
        <begin position="1"/>
        <end position="300"/>
    </location>
</feature>
<keyword evidence="5" id="KW-1185">Reference proteome</keyword>
<organism evidence="4 5">
    <name type="scientific">Collybiopsis confluens</name>
    <dbReference type="NCBI Taxonomy" id="2823264"/>
    <lineage>
        <taxon>Eukaryota</taxon>
        <taxon>Fungi</taxon>
        <taxon>Dikarya</taxon>
        <taxon>Basidiomycota</taxon>
        <taxon>Agaricomycotina</taxon>
        <taxon>Agaricomycetes</taxon>
        <taxon>Agaricomycetidae</taxon>
        <taxon>Agaricales</taxon>
        <taxon>Marasmiineae</taxon>
        <taxon>Omphalotaceae</taxon>
        <taxon>Collybiopsis</taxon>
    </lineage>
</organism>
<comment type="caution">
    <text evidence="4">The sequence shown here is derived from an EMBL/GenBank/DDBJ whole genome shotgun (WGS) entry which is preliminary data.</text>
</comment>
<comment type="similarity">
    <text evidence="1">Belongs to the NmrA-type oxidoreductase family.</text>
</comment>
<dbReference type="Pfam" id="PF05368">
    <property type="entry name" value="NmrA"/>
    <property type="match status" value="1"/>
</dbReference>
<name>A0A8H5I015_9AGAR</name>
<dbReference type="AlphaFoldDB" id="A0A8H5I015"/>
<dbReference type="Proteomes" id="UP000518752">
    <property type="component" value="Unassembled WGS sequence"/>
</dbReference>
<dbReference type="CDD" id="cd05251">
    <property type="entry name" value="NmrA_like_SDR_a"/>
    <property type="match status" value="1"/>
</dbReference>
<evidence type="ECO:0000259" key="3">
    <source>
        <dbReference type="Pfam" id="PF05368"/>
    </source>
</evidence>
<evidence type="ECO:0000313" key="4">
    <source>
        <dbReference type="EMBL" id="KAF5392744.1"/>
    </source>
</evidence>
<evidence type="ECO:0000256" key="2">
    <source>
        <dbReference type="ARBA" id="ARBA00022857"/>
    </source>
</evidence>
<dbReference type="InterPro" id="IPR051164">
    <property type="entry name" value="NmrA-like_oxidored"/>
</dbReference>
<reference evidence="4 5" key="1">
    <citation type="journal article" date="2020" name="ISME J.">
        <title>Uncovering the hidden diversity of litter-decomposition mechanisms in mushroom-forming fungi.</title>
        <authorList>
            <person name="Floudas D."/>
            <person name="Bentzer J."/>
            <person name="Ahren D."/>
            <person name="Johansson T."/>
            <person name="Persson P."/>
            <person name="Tunlid A."/>
        </authorList>
    </citation>
    <scope>NUCLEOTIDE SEQUENCE [LARGE SCALE GENOMIC DNA]</scope>
    <source>
        <strain evidence="4 5">CBS 406.79</strain>
    </source>
</reference>
<dbReference type="Gene3D" id="3.40.50.720">
    <property type="entry name" value="NAD(P)-binding Rossmann-like Domain"/>
    <property type="match status" value="1"/>
</dbReference>
<dbReference type="PANTHER" id="PTHR42748">
    <property type="entry name" value="NITROGEN METABOLITE REPRESSION PROTEIN NMRA FAMILY MEMBER"/>
    <property type="match status" value="1"/>
</dbReference>
<proteinExistence type="inferred from homology"/>
<dbReference type="OrthoDB" id="300709at2759"/>
<dbReference type="InterPro" id="IPR036291">
    <property type="entry name" value="NAD(P)-bd_dom_sf"/>
</dbReference>
<sequence>MSKVILVIGATGSQGFPVIDALLAPDEAGNPSPYSVRALTRDPTSHKANVLASLPGVEVVKGSFDDMETLAPALEGCYGIFANTDTHVVGEQGEIYAAIKLFEQVNRVPQAKHFVWSSLDYGYKFGGYDPQYSAPHMNAKGIVAEFLRAQPSDTTGTSLAWTVLTTGPYLENLAGGMFGPHSQRENGALVFDTPTGDGLIPLISLDDIGFWTRYILDHRSETSGQELKVATEMMSIDQVVETFTRVSGIPAVRKHVSMEEFWAKRPSFPARLKKIFTAIYSVWRDQLLQRDMEWIRKVNPNGFTLETWIKTKGYDGSLVPDMRWFPSEAERKLLSK</sequence>
<protein>
    <recommendedName>
        <fullName evidence="3">NmrA-like domain-containing protein</fullName>
    </recommendedName>
</protein>
<dbReference type="EMBL" id="JAACJN010000004">
    <property type="protein sequence ID" value="KAF5392744.1"/>
    <property type="molecule type" value="Genomic_DNA"/>
</dbReference>